<keyword evidence="2" id="KW-1185">Reference proteome</keyword>
<evidence type="ECO:0000313" key="1">
    <source>
        <dbReference type="EMBL" id="KAK4216728.1"/>
    </source>
</evidence>
<sequence length="202" mass="22419">MGQYHVAEGVLQDVVAKSHKVLGPKHPDTLKAIMNLAILLYRSGRLMEAEAMYRTALAGREESLALDNPYTLRTVERLVGLLWALGKVEAAEALALRGLRVDKRGSVEEQMRALSVHEGCVDDRMQYLSLTDSGVDVDEGGVMFGASEVLLRQAIARDEAALERNHPDVLDFLKALMLVRKKQGRIEEVERLQQSIAERVGD</sequence>
<dbReference type="PANTHER" id="PTHR46082">
    <property type="entry name" value="ATP/GTP-BINDING PROTEIN-RELATED"/>
    <property type="match status" value="1"/>
</dbReference>
<dbReference type="AlphaFoldDB" id="A0AAN7BAE2"/>
<dbReference type="InterPro" id="IPR011990">
    <property type="entry name" value="TPR-like_helical_dom_sf"/>
</dbReference>
<organism evidence="1 2">
    <name type="scientific">Rhypophila decipiens</name>
    <dbReference type="NCBI Taxonomy" id="261697"/>
    <lineage>
        <taxon>Eukaryota</taxon>
        <taxon>Fungi</taxon>
        <taxon>Dikarya</taxon>
        <taxon>Ascomycota</taxon>
        <taxon>Pezizomycotina</taxon>
        <taxon>Sordariomycetes</taxon>
        <taxon>Sordariomycetidae</taxon>
        <taxon>Sordariales</taxon>
        <taxon>Naviculisporaceae</taxon>
        <taxon>Rhypophila</taxon>
    </lineage>
</organism>
<dbReference type="Proteomes" id="UP001301769">
    <property type="component" value="Unassembled WGS sequence"/>
</dbReference>
<protein>
    <recommendedName>
        <fullName evidence="3">Kinesin light chain</fullName>
    </recommendedName>
</protein>
<dbReference type="EMBL" id="MU858065">
    <property type="protein sequence ID" value="KAK4216728.1"/>
    <property type="molecule type" value="Genomic_DNA"/>
</dbReference>
<dbReference type="SUPFAM" id="SSF48452">
    <property type="entry name" value="TPR-like"/>
    <property type="match status" value="1"/>
</dbReference>
<reference evidence="1" key="2">
    <citation type="submission" date="2023-05" db="EMBL/GenBank/DDBJ databases">
        <authorList>
            <consortium name="Lawrence Berkeley National Laboratory"/>
            <person name="Steindorff A."/>
            <person name="Hensen N."/>
            <person name="Bonometti L."/>
            <person name="Westerberg I."/>
            <person name="Brannstrom I.O."/>
            <person name="Guillou S."/>
            <person name="Cros-Aarteil S."/>
            <person name="Calhoun S."/>
            <person name="Haridas S."/>
            <person name="Kuo A."/>
            <person name="Mondo S."/>
            <person name="Pangilinan J."/>
            <person name="Riley R."/>
            <person name="Labutti K."/>
            <person name="Andreopoulos B."/>
            <person name="Lipzen A."/>
            <person name="Chen C."/>
            <person name="Yanf M."/>
            <person name="Daum C."/>
            <person name="Ng V."/>
            <person name="Clum A."/>
            <person name="Ohm R."/>
            <person name="Martin F."/>
            <person name="Silar P."/>
            <person name="Natvig D."/>
            <person name="Lalanne C."/>
            <person name="Gautier V."/>
            <person name="Ament-Velasquez S.L."/>
            <person name="Kruys A."/>
            <person name="Hutchinson M.I."/>
            <person name="Powell A.J."/>
            <person name="Barry K."/>
            <person name="Miller A.N."/>
            <person name="Grigoriev I.V."/>
            <person name="Debuchy R."/>
            <person name="Gladieux P."/>
            <person name="Thoren M.H."/>
            <person name="Johannesson H."/>
        </authorList>
    </citation>
    <scope>NUCLEOTIDE SEQUENCE</scope>
    <source>
        <strain evidence="1">PSN293</strain>
    </source>
</reference>
<comment type="caution">
    <text evidence="1">The sequence shown here is derived from an EMBL/GenBank/DDBJ whole genome shotgun (WGS) entry which is preliminary data.</text>
</comment>
<dbReference type="PANTHER" id="PTHR46082:SF6">
    <property type="entry name" value="AAA+ ATPASE DOMAIN-CONTAINING PROTEIN-RELATED"/>
    <property type="match status" value="1"/>
</dbReference>
<dbReference type="Pfam" id="PF13424">
    <property type="entry name" value="TPR_12"/>
    <property type="match status" value="1"/>
</dbReference>
<accession>A0AAN7BAE2</accession>
<evidence type="ECO:0008006" key="3">
    <source>
        <dbReference type="Google" id="ProtNLM"/>
    </source>
</evidence>
<gene>
    <name evidence="1" type="ORF">QBC37DRAFT_80490</name>
</gene>
<evidence type="ECO:0000313" key="2">
    <source>
        <dbReference type="Proteomes" id="UP001301769"/>
    </source>
</evidence>
<reference evidence="1" key="1">
    <citation type="journal article" date="2023" name="Mol. Phylogenet. Evol.">
        <title>Genome-scale phylogeny and comparative genomics of the fungal order Sordariales.</title>
        <authorList>
            <person name="Hensen N."/>
            <person name="Bonometti L."/>
            <person name="Westerberg I."/>
            <person name="Brannstrom I.O."/>
            <person name="Guillou S."/>
            <person name="Cros-Aarteil S."/>
            <person name="Calhoun S."/>
            <person name="Haridas S."/>
            <person name="Kuo A."/>
            <person name="Mondo S."/>
            <person name="Pangilinan J."/>
            <person name="Riley R."/>
            <person name="LaButti K."/>
            <person name="Andreopoulos B."/>
            <person name="Lipzen A."/>
            <person name="Chen C."/>
            <person name="Yan M."/>
            <person name="Daum C."/>
            <person name="Ng V."/>
            <person name="Clum A."/>
            <person name="Steindorff A."/>
            <person name="Ohm R.A."/>
            <person name="Martin F."/>
            <person name="Silar P."/>
            <person name="Natvig D.O."/>
            <person name="Lalanne C."/>
            <person name="Gautier V."/>
            <person name="Ament-Velasquez S.L."/>
            <person name="Kruys A."/>
            <person name="Hutchinson M.I."/>
            <person name="Powell A.J."/>
            <person name="Barry K."/>
            <person name="Miller A.N."/>
            <person name="Grigoriev I.V."/>
            <person name="Debuchy R."/>
            <person name="Gladieux P."/>
            <person name="Hiltunen Thoren M."/>
            <person name="Johannesson H."/>
        </authorList>
    </citation>
    <scope>NUCLEOTIDE SEQUENCE</scope>
    <source>
        <strain evidence="1">PSN293</strain>
    </source>
</reference>
<dbReference type="InterPro" id="IPR053137">
    <property type="entry name" value="NLR-like"/>
</dbReference>
<dbReference type="Gene3D" id="1.25.40.10">
    <property type="entry name" value="Tetratricopeptide repeat domain"/>
    <property type="match status" value="2"/>
</dbReference>
<proteinExistence type="predicted"/>
<name>A0AAN7BAE2_9PEZI</name>